<accession>A0A4V2QGB8</accession>
<gene>
    <name evidence="4" type="ORF">EDC14_1003149</name>
</gene>
<dbReference type="InterPro" id="IPR022029">
    <property type="entry name" value="YoaR-like_PG-bd"/>
</dbReference>
<comment type="caution">
    <text evidence="4">The sequence shown here is derived from an EMBL/GenBank/DDBJ whole genome shotgun (WGS) entry which is preliminary data.</text>
</comment>
<feature type="transmembrane region" description="Helical" evidence="2">
    <location>
        <begin position="12"/>
        <end position="35"/>
    </location>
</feature>
<dbReference type="InterPro" id="IPR011098">
    <property type="entry name" value="G5_dom"/>
</dbReference>
<dbReference type="EMBL" id="SLUN01000003">
    <property type="protein sequence ID" value="TCL75217.1"/>
    <property type="molecule type" value="Genomic_DNA"/>
</dbReference>
<dbReference type="InterPro" id="IPR052913">
    <property type="entry name" value="Glycopeptide_resist_protein"/>
</dbReference>
<sequence length="463" mass="51298">MSWLQKSAVSWRVSVPVVFAAFFVSLLVSTLFVAWTNGRIMPGVTVTGQPIGGMMLPEAGRYLARYAEKAQHRKIMLSYPGKRVSVIPGAIGIQTDVRATLRRAYRVGRNGSFFERLAERWRVRKHGREIAPVFKNNQATLDTFFRYLEPGIAIEPIRSVVTLGADDQVTYTGSRVGRSIVRDALILQLQQAVYQTSIHEIAIPVKTEVPALTEAQIGAWQLDRILGSFTTHFNPTNVDRTHNLELALNAINNVLVYPGQKFSFNDRVGPRVPASGYKEAPVVFLGKLVPGVGGGVCQVSTTLYNAVLMGNLKVTRRINHSLPSAYVPMGQDATVSYGNIDFVFENNYPTPVLVVTRLIPPNLTVAVLGKKTNWETVALETNLLETYPFSTKEIPDPSLRSGERVKASPGVKGYKVELWRSIFYSDGTSKRQRENVSIYPAQPEEYKVGTKDGKVEKAANTVQ</sequence>
<keyword evidence="2" id="KW-1133">Transmembrane helix</keyword>
<dbReference type="PANTHER" id="PTHR35788:SF1">
    <property type="entry name" value="EXPORTED PROTEIN"/>
    <property type="match status" value="1"/>
</dbReference>
<evidence type="ECO:0000313" key="5">
    <source>
        <dbReference type="Proteomes" id="UP000295008"/>
    </source>
</evidence>
<dbReference type="Pfam" id="PF04294">
    <property type="entry name" value="VanW"/>
    <property type="match status" value="1"/>
</dbReference>
<dbReference type="OrthoDB" id="9797191at2"/>
<reference evidence="4 5" key="1">
    <citation type="submission" date="2019-03" db="EMBL/GenBank/DDBJ databases">
        <title>Genomic Encyclopedia of Type Strains, Phase IV (KMG-IV): sequencing the most valuable type-strain genomes for metagenomic binning, comparative biology and taxonomic classification.</title>
        <authorList>
            <person name="Goeker M."/>
        </authorList>
    </citation>
    <scope>NUCLEOTIDE SEQUENCE [LARGE SCALE GENOMIC DNA]</scope>
    <source>
        <strain evidence="4 5">LX-B</strain>
    </source>
</reference>
<dbReference type="Proteomes" id="UP000295008">
    <property type="component" value="Unassembled WGS sequence"/>
</dbReference>
<feature type="domain" description="G5" evidence="3">
    <location>
        <begin position="373"/>
        <end position="452"/>
    </location>
</feature>
<evidence type="ECO:0000259" key="3">
    <source>
        <dbReference type="PROSITE" id="PS51109"/>
    </source>
</evidence>
<evidence type="ECO:0000256" key="1">
    <source>
        <dbReference type="ARBA" id="ARBA00022729"/>
    </source>
</evidence>
<dbReference type="Gene3D" id="2.20.230.10">
    <property type="entry name" value="Resuscitation-promoting factor rpfb"/>
    <property type="match status" value="1"/>
</dbReference>
<dbReference type="SMART" id="SM01208">
    <property type="entry name" value="G5"/>
    <property type="match status" value="1"/>
</dbReference>
<dbReference type="AlphaFoldDB" id="A0A4V2QGB8"/>
<dbReference type="InterPro" id="IPR007391">
    <property type="entry name" value="Vancomycin_resist_VanW"/>
</dbReference>
<protein>
    <submittedName>
        <fullName evidence="4">Vancomycin resistance protein YoaR</fullName>
    </submittedName>
</protein>
<evidence type="ECO:0000256" key="2">
    <source>
        <dbReference type="SAM" id="Phobius"/>
    </source>
</evidence>
<keyword evidence="2" id="KW-0472">Membrane</keyword>
<keyword evidence="1" id="KW-0732">Signal</keyword>
<keyword evidence="2" id="KW-0812">Transmembrane</keyword>
<evidence type="ECO:0000313" key="4">
    <source>
        <dbReference type="EMBL" id="TCL75217.1"/>
    </source>
</evidence>
<dbReference type="Pfam" id="PF07501">
    <property type="entry name" value="G5"/>
    <property type="match status" value="1"/>
</dbReference>
<dbReference type="PROSITE" id="PS51109">
    <property type="entry name" value="G5"/>
    <property type="match status" value="1"/>
</dbReference>
<proteinExistence type="predicted"/>
<keyword evidence="5" id="KW-1185">Reference proteome</keyword>
<dbReference type="Pfam" id="PF12229">
    <property type="entry name" value="PG_binding_4"/>
    <property type="match status" value="1"/>
</dbReference>
<dbReference type="RefSeq" id="WP_132012891.1">
    <property type="nucleotide sequence ID" value="NZ_SLUN01000003.1"/>
</dbReference>
<organism evidence="4 5">
    <name type="scientific">Hydrogenispora ethanolica</name>
    <dbReference type="NCBI Taxonomy" id="1082276"/>
    <lineage>
        <taxon>Bacteria</taxon>
        <taxon>Bacillati</taxon>
        <taxon>Bacillota</taxon>
        <taxon>Hydrogenispora</taxon>
    </lineage>
</organism>
<name>A0A4V2QGB8_HYDET</name>
<dbReference type="PANTHER" id="PTHR35788">
    <property type="entry name" value="EXPORTED PROTEIN-RELATED"/>
    <property type="match status" value="1"/>
</dbReference>